<dbReference type="FunFam" id="3.80.10.10:FF:000095">
    <property type="entry name" value="LRR receptor-like serine/threonine-protein kinase GSO1"/>
    <property type="match status" value="2"/>
</dbReference>
<evidence type="ECO:0000256" key="6">
    <source>
        <dbReference type="ARBA" id="ARBA00022729"/>
    </source>
</evidence>
<dbReference type="SMART" id="SM00369">
    <property type="entry name" value="LRR_TYP"/>
    <property type="match status" value="9"/>
</dbReference>
<evidence type="ECO:0000256" key="9">
    <source>
        <dbReference type="ARBA" id="ARBA00023136"/>
    </source>
</evidence>
<dbReference type="InterPro" id="IPR003591">
    <property type="entry name" value="Leu-rich_rpt_typical-subtyp"/>
</dbReference>
<feature type="chain" id="PRO_5035428990" description="Leucine-rich repeat-containing N-terminal plant-type domain-containing protein" evidence="13">
    <location>
        <begin position="26"/>
        <end position="914"/>
    </location>
</feature>
<keyword evidence="5 12" id="KW-0812">Transmembrane</keyword>
<dbReference type="InterPro" id="IPR032675">
    <property type="entry name" value="LRR_dom_sf"/>
</dbReference>
<name>A0A8K0DUA0_9ROSA</name>
<evidence type="ECO:0000256" key="12">
    <source>
        <dbReference type="SAM" id="Phobius"/>
    </source>
</evidence>
<evidence type="ECO:0000256" key="1">
    <source>
        <dbReference type="ARBA" id="ARBA00004251"/>
    </source>
</evidence>
<keyword evidence="6 13" id="KW-0732">Signal</keyword>
<evidence type="ECO:0000256" key="5">
    <source>
        <dbReference type="ARBA" id="ARBA00022692"/>
    </source>
</evidence>
<evidence type="ECO:0000313" key="17">
    <source>
        <dbReference type="Proteomes" id="UP000796880"/>
    </source>
</evidence>
<evidence type="ECO:0000313" key="16">
    <source>
        <dbReference type="EMBL" id="KAF3437612.1"/>
    </source>
</evidence>
<feature type="domain" description="Leucine-rich repeat-containing N-terminal plant-type" evidence="14">
    <location>
        <begin position="35"/>
        <end position="83"/>
    </location>
</feature>
<comment type="subcellular location">
    <subcellularLocation>
        <location evidence="1">Cell membrane</location>
        <topology evidence="1">Single-pass type I membrane protein</topology>
    </subcellularLocation>
</comment>
<keyword evidence="9 12" id="KW-0472">Membrane</keyword>
<dbReference type="EMBL" id="VOIH02000009">
    <property type="protein sequence ID" value="KAF3437612.1"/>
    <property type="molecule type" value="Genomic_DNA"/>
</dbReference>
<feature type="signal peptide" evidence="13">
    <location>
        <begin position="1"/>
        <end position="25"/>
    </location>
</feature>
<dbReference type="GO" id="GO:0005886">
    <property type="term" value="C:plasma membrane"/>
    <property type="evidence" value="ECO:0007669"/>
    <property type="project" value="UniProtKB-SubCell"/>
</dbReference>
<keyword evidence="17" id="KW-1185">Reference proteome</keyword>
<dbReference type="Pfam" id="PF23598">
    <property type="entry name" value="LRR_14"/>
    <property type="match status" value="1"/>
</dbReference>
<dbReference type="FunFam" id="3.80.10.10:FF:000111">
    <property type="entry name" value="LRR receptor-like serine/threonine-protein kinase ERECTA"/>
    <property type="match status" value="1"/>
</dbReference>
<protein>
    <recommendedName>
        <fullName evidence="18">Leucine-rich repeat-containing N-terminal plant-type domain-containing protein</fullName>
    </recommendedName>
</protein>
<evidence type="ECO:0000256" key="4">
    <source>
        <dbReference type="ARBA" id="ARBA00022614"/>
    </source>
</evidence>
<feature type="domain" description="Disease resistance R13L4/SHOC-2-like LRR" evidence="15">
    <location>
        <begin position="282"/>
        <end position="405"/>
    </location>
</feature>
<sequence>MDFSFSPFIFILITACFSFSCSAAAADDHAQPLCHSQERIGLLKFKESFVIDNSSDAFASNSKFTSWTQVDQDCCSWDGVECDEETGHVIELDLSSCFLYGSINSTSTLFQLSQLQKLNLAYNNFSYSQIPSAFGNLSRLTYLNLSHSYFYGQIPLEISQLYKLSSLDLSLNAVDDVVDSSSDDFIRPLLELKSPSLSRLLRNLTNLEQLYLDYVDISSTVPVFLANFTSLRSIFLRDCGLFGEFPETIFRLPNLQSISLRDNKDLTGYFPEFHYRSPLESLVLRGTSYSGNISTTSIENLDSLSYLDLGACKFSGLIPRTIGKLSKLTYLDLKKNNFEGQIPYSLQNLTQLTKLELSGNQLIGHIPPWLANLTQLTHLSLSENNFHGNVPESFSRPVNLEILELCCNALSGTLDFDNMFLHMKHLFALELSENKLSLLMPTSETSKIPNVTTTPKFGHLGLSSCYNSFTGFELDLPRKSFVLPWVGLGILDISGNLLEGSLPVPPPSIIIYESRDNKFSGKIPAMFCNLISLQYLDLINNKLSGELPQCLKNLSGSLFVLNLRNNHLQGSIPEIWTNESQLKMIDLSHNRFQGRLPRSLHSCSKLQVLNIGNNELEDVFPSWLGTLQDLRVLGLRSKHLHGVIGKPFSDSGFPHLQVIDLSYNNFTGTLPCEYFQVWNSMKHIDVAANSSYLKSISRFKNAAFHYEYSIIITIKGMDRVFEQIQDVFAMIDFSSNKFEGEIPECIGSLQGLHVLSLSNNILTGSMPPALGNILQLESLDLSQNRLFGEIPHQLMQLNFLAFFNVSHNPNLTGPIPQGNQFGTFDSSSYDGNFGLCGNPLPRKCGNSESPKPPTSEKKDSKSSIEFHWITILPGYAGGLVVGIVIGYTLITYEHVYWLMKIFRLRQLNARSGRR</sequence>
<organism evidence="16 17">
    <name type="scientific">Rhamnella rubrinervis</name>
    <dbReference type="NCBI Taxonomy" id="2594499"/>
    <lineage>
        <taxon>Eukaryota</taxon>
        <taxon>Viridiplantae</taxon>
        <taxon>Streptophyta</taxon>
        <taxon>Embryophyta</taxon>
        <taxon>Tracheophyta</taxon>
        <taxon>Spermatophyta</taxon>
        <taxon>Magnoliopsida</taxon>
        <taxon>eudicotyledons</taxon>
        <taxon>Gunneridae</taxon>
        <taxon>Pentapetalae</taxon>
        <taxon>rosids</taxon>
        <taxon>fabids</taxon>
        <taxon>Rosales</taxon>
        <taxon>Rhamnaceae</taxon>
        <taxon>rhamnoid group</taxon>
        <taxon>Rhamneae</taxon>
        <taxon>Rhamnella</taxon>
    </lineage>
</organism>
<evidence type="ECO:0000256" key="11">
    <source>
        <dbReference type="ARBA" id="ARBA00023180"/>
    </source>
</evidence>
<evidence type="ECO:0000256" key="3">
    <source>
        <dbReference type="ARBA" id="ARBA00022475"/>
    </source>
</evidence>
<proteinExistence type="inferred from homology"/>
<dbReference type="Pfam" id="PF00560">
    <property type="entry name" value="LRR_1"/>
    <property type="match status" value="6"/>
</dbReference>
<evidence type="ECO:0000256" key="2">
    <source>
        <dbReference type="ARBA" id="ARBA00009592"/>
    </source>
</evidence>
<dbReference type="PANTHER" id="PTHR48061:SF12">
    <property type="entry name" value="DISEASE RESISTANCE LIKE PROTEIN"/>
    <property type="match status" value="1"/>
</dbReference>
<dbReference type="InterPro" id="IPR055414">
    <property type="entry name" value="LRR_R13L4/SHOC2-like"/>
</dbReference>
<reference evidence="16" key="1">
    <citation type="submission" date="2020-03" db="EMBL/GenBank/DDBJ databases">
        <title>A high-quality chromosome-level genome assembly of a woody plant with both climbing and erect habits, Rhamnella rubrinervis.</title>
        <authorList>
            <person name="Lu Z."/>
            <person name="Yang Y."/>
            <person name="Zhu X."/>
            <person name="Sun Y."/>
        </authorList>
    </citation>
    <scope>NUCLEOTIDE SEQUENCE</scope>
    <source>
        <strain evidence="16">BYM</strain>
        <tissue evidence="16">Leaf</tissue>
    </source>
</reference>
<evidence type="ECO:0000259" key="15">
    <source>
        <dbReference type="Pfam" id="PF23598"/>
    </source>
</evidence>
<dbReference type="InterPro" id="IPR001611">
    <property type="entry name" value="Leu-rich_rpt"/>
</dbReference>
<dbReference type="Pfam" id="PF13855">
    <property type="entry name" value="LRR_8"/>
    <property type="match status" value="1"/>
</dbReference>
<keyword evidence="7" id="KW-0677">Repeat</keyword>
<keyword evidence="8 12" id="KW-1133">Transmembrane helix</keyword>
<dbReference type="AlphaFoldDB" id="A0A8K0DUA0"/>
<keyword evidence="3" id="KW-1003">Cell membrane</keyword>
<keyword evidence="11" id="KW-0325">Glycoprotein</keyword>
<comment type="caution">
    <text evidence="16">The sequence shown here is derived from an EMBL/GenBank/DDBJ whole genome shotgun (WGS) entry which is preliminary data.</text>
</comment>
<evidence type="ECO:0000256" key="8">
    <source>
        <dbReference type="ARBA" id="ARBA00022989"/>
    </source>
</evidence>
<dbReference type="SUPFAM" id="SSF52058">
    <property type="entry name" value="L domain-like"/>
    <property type="match status" value="1"/>
</dbReference>
<evidence type="ECO:0000256" key="7">
    <source>
        <dbReference type="ARBA" id="ARBA00022737"/>
    </source>
</evidence>
<dbReference type="InterPro" id="IPR046956">
    <property type="entry name" value="RLP23-like"/>
</dbReference>
<dbReference type="Pfam" id="PF08263">
    <property type="entry name" value="LRRNT_2"/>
    <property type="match status" value="1"/>
</dbReference>
<feature type="transmembrane region" description="Helical" evidence="12">
    <location>
        <begin position="866"/>
        <end position="890"/>
    </location>
</feature>
<keyword evidence="10" id="KW-0675">Receptor</keyword>
<gene>
    <name evidence="16" type="ORF">FNV43_RR20368</name>
</gene>
<dbReference type="PANTHER" id="PTHR48061">
    <property type="entry name" value="LEUCINE-RICH REPEAT RECEPTOR PROTEIN KINASE EMS1-LIKE-RELATED"/>
    <property type="match status" value="1"/>
</dbReference>
<dbReference type="Proteomes" id="UP000796880">
    <property type="component" value="Unassembled WGS sequence"/>
</dbReference>
<accession>A0A8K0DUA0</accession>
<evidence type="ECO:0000256" key="13">
    <source>
        <dbReference type="SAM" id="SignalP"/>
    </source>
</evidence>
<evidence type="ECO:0008006" key="18">
    <source>
        <dbReference type="Google" id="ProtNLM"/>
    </source>
</evidence>
<dbReference type="InterPro" id="IPR013210">
    <property type="entry name" value="LRR_N_plant-typ"/>
</dbReference>
<evidence type="ECO:0000259" key="14">
    <source>
        <dbReference type="Pfam" id="PF08263"/>
    </source>
</evidence>
<keyword evidence="4" id="KW-0433">Leucine-rich repeat</keyword>
<dbReference type="Gene3D" id="3.80.10.10">
    <property type="entry name" value="Ribonuclease Inhibitor"/>
    <property type="match status" value="6"/>
</dbReference>
<dbReference type="OrthoDB" id="1739037at2759"/>
<dbReference type="SUPFAM" id="SSF52047">
    <property type="entry name" value="RNI-like"/>
    <property type="match status" value="1"/>
</dbReference>
<comment type="similarity">
    <text evidence="2">Belongs to the RLP family.</text>
</comment>
<evidence type="ECO:0000256" key="10">
    <source>
        <dbReference type="ARBA" id="ARBA00023170"/>
    </source>
</evidence>